<evidence type="ECO:0000256" key="5">
    <source>
        <dbReference type="ARBA" id="ARBA00022448"/>
    </source>
</evidence>
<dbReference type="GO" id="GO:1900186">
    <property type="term" value="P:negative regulation of clathrin-dependent endocytosis"/>
    <property type="evidence" value="ECO:0007669"/>
    <property type="project" value="TreeGrafter"/>
</dbReference>
<keyword evidence="9" id="KW-0716">Sensory transduction</keyword>
<proteinExistence type="inferred from homology"/>
<sequence length="264" mass="30032">KRQECSSSGNRTQDSLLSASEAGVDPALQSSFSKRRGKKTNPGFCQIVTPTANSLLTLDMKVQHGCNSSDMGIPVRTEEELRRNTVITPEDVLGLQKITKNYLCSPEENVHMIDFTRFKIRDMETGTVLFEITKPPTPAGSKKQCDPNAGRFVRYQFTPAFLQLRQVGATVEFTVGDTPINNFRMIERHYFRDQLLKSFDFEFGFCMPSSKNTCEHIYEFPALSEDIMREMILHPYETQSDSFYFVDNKLVMHNKADYSYSGGP</sequence>
<reference evidence="17 18" key="1">
    <citation type="journal article" date="2014" name="Nat. Genet.">
        <title>Whole-genome sequence of a flatfish provides insights into ZW sex chromosome evolution and adaptation to a benthic lifestyle.</title>
        <authorList>
            <person name="Chen S."/>
            <person name="Zhang G."/>
            <person name="Shao C."/>
            <person name="Huang Q."/>
            <person name="Liu G."/>
            <person name="Zhang P."/>
            <person name="Song W."/>
            <person name="An N."/>
            <person name="Chalopin D."/>
            <person name="Volff J.N."/>
            <person name="Hong Y."/>
            <person name="Li Q."/>
            <person name="Sha Z."/>
            <person name="Zhou H."/>
            <person name="Xie M."/>
            <person name="Yu Q."/>
            <person name="Liu Y."/>
            <person name="Xiang H."/>
            <person name="Wang N."/>
            <person name="Wu K."/>
            <person name="Yang C."/>
            <person name="Zhou Q."/>
            <person name="Liao X."/>
            <person name="Yang L."/>
            <person name="Hu Q."/>
            <person name="Zhang J."/>
            <person name="Meng L."/>
            <person name="Jin L."/>
            <person name="Tian Y."/>
            <person name="Lian J."/>
            <person name="Yang J."/>
            <person name="Miao G."/>
            <person name="Liu S."/>
            <person name="Liang Z."/>
            <person name="Yan F."/>
            <person name="Li Y."/>
            <person name="Sun B."/>
            <person name="Zhang H."/>
            <person name="Zhang J."/>
            <person name="Zhu Y."/>
            <person name="Du M."/>
            <person name="Zhao Y."/>
            <person name="Schartl M."/>
            <person name="Tang Q."/>
            <person name="Wang J."/>
        </authorList>
    </citation>
    <scope>NUCLEOTIDE SEQUENCE</scope>
</reference>
<evidence type="ECO:0000256" key="4">
    <source>
        <dbReference type="ARBA" id="ARBA00020727"/>
    </source>
</evidence>
<dbReference type="PANTHER" id="PTHR12951">
    <property type="entry name" value="RETINAL PROTEIN 4"/>
    <property type="match status" value="1"/>
</dbReference>
<keyword evidence="12" id="KW-0206">Cytoskeleton</keyword>
<keyword evidence="10" id="KW-0653">Protein transport</keyword>
<accession>A0A3P8V9J8</accession>
<evidence type="ECO:0000259" key="16">
    <source>
        <dbReference type="Pfam" id="PF05351"/>
    </source>
</evidence>
<dbReference type="Gene3D" id="2.70.50.40">
    <property type="entry name" value="GMP phosphodiesterase, delta subunit"/>
    <property type="match status" value="1"/>
</dbReference>
<dbReference type="InterPro" id="IPR051519">
    <property type="entry name" value="PDE6D_unc-119_myristoyl-bd"/>
</dbReference>
<evidence type="ECO:0000256" key="2">
    <source>
        <dbReference type="ARBA" id="ARBA00004647"/>
    </source>
</evidence>
<dbReference type="GO" id="GO:0007601">
    <property type="term" value="P:visual perception"/>
    <property type="evidence" value="ECO:0007669"/>
    <property type="project" value="UniProtKB-KW"/>
</dbReference>
<dbReference type="InParanoid" id="A0A3P8V9J8"/>
<dbReference type="STRING" id="244447.ENSCSEP00000012003"/>
<evidence type="ECO:0000313" key="18">
    <source>
        <dbReference type="Proteomes" id="UP000265120"/>
    </source>
</evidence>
<evidence type="ECO:0000256" key="9">
    <source>
        <dbReference type="ARBA" id="ARBA00022606"/>
    </source>
</evidence>
<evidence type="ECO:0000313" key="17">
    <source>
        <dbReference type="Ensembl" id="ENSCSEP00000012003.1"/>
    </source>
</evidence>
<protein>
    <recommendedName>
        <fullName evidence="4">Protein unc-119 homolog A</fullName>
    </recommendedName>
</protein>
<comment type="function">
    <text evidence="14">Involved in synaptic functions in photoreceptor cells, the signal transduction in immune cells as a Src family kinase activator, endosome recycling, the uptake of bacteria and endocytosis, protein trafficking in sensory neurons and as lipid-binding chaperone with specificity for a diverse subset of myristoylated proteins. Specifically binds the myristoyl moiety of a subset of N-terminally myristoylated proteins and is required for their localization. Binds myristoylated GNAT1 and is required for G-protein localization and trafficking in sensory neurons. Probably plays a role in trafficking proteins in photoreceptor cells. Plays important roles in mediating Src family kinase signals for the completion of cytokinesis via RAB11A.</text>
</comment>
<evidence type="ECO:0000256" key="6">
    <source>
        <dbReference type="ARBA" id="ARBA00022490"/>
    </source>
</evidence>
<dbReference type="InterPro" id="IPR014756">
    <property type="entry name" value="Ig_E-set"/>
</dbReference>
<evidence type="ECO:0000256" key="15">
    <source>
        <dbReference type="SAM" id="MobiDB-lite"/>
    </source>
</evidence>
<reference evidence="17" key="2">
    <citation type="submission" date="2025-08" db="UniProtKB">
        <authorList>
            <consortium name="Ensembl"/>
        </authorList>
    </citation>
    <scope>IDENTIFICATION</scope>
</reference>
<dbReference type="GO" id="GO:0006897">
    <property type="term" value="P:endocytosis"/>
    <property type="evidence" value="ECO:0007669"/>
    <property type="project" value="UniProtKB-KW"/>
</dbReference>
<dbReference type="FunFam" id="2.70.50.40:FF:000001">
    <property type="entry name" value="protein unc-119 homolog A"/>
    <property type="match status" value="1"/>
</dbReference>
<dbReference type="GO" id="GO:0007399">
    <property type="term" value="P:nervous system development"/>
    <property type="evidence" value="ECO:0007669"/>
    <property type="project" value="UniProtKB-ARBA"/>
</dbReference>
<dbReference type="PANTHER" id="PTHR12951:SF5">
    <property type="entry name" value="PROTEIN UNC-119 HOMOLOG A"/>
    <property type="match status" value="1"/>
</dbReference>
<evidence type="ECO:0000256" key="11">
    <source>
        <dbReference type="ARBA" id="ARBA00023121"/>
    </source>
</evidence>
<evidence type="ECO:0000256" key="1">
    <source>
        <dbReference type="ARBA" id="ARBA00004300"/>
    </source>
</evidence>
<keyword evidence="7" id="KW-0597">Phosphoprotein</keyword>
<dbReference type="GO" id="GO:0045171">
    <property type="term" value="C:intercellular bridge"/>
    <property type="evidence" value="ECO:0007669"/>
    <property type="project" value="TreeGrafter"/>
</dbReference>
<comment type="similarity">
    <text evidence="3">Belongs to the PDE6D/unc-119 family.</text>
</comment>
<dbReference type="Pfam" id="PF05351">
    <property type="entry name" value="GMP_PDE_delta"/>
    <property type="match status" value="1"/>
</dbReference>
<evidence type="ECO:0000256" key="12">
    <source>
        <dbReference type="ARBA" id="ARBA00023212"/>
    </source>
</evidence>
<keyword evidence="5" id="KW-0813">Transport</keyword>
<organism evidence="17 18">
    <name type="scientific">Cynoglossus semilaevis</name>
    <name type="common">Tongue sole</name>
    <dbReference type="NCBI Taxonomy" id="244447"/>
    <lineage>
        <taxon>Eukaryota</taxon>
        <taxon>Metazoa</taxon>
        <taxon>Chordata</taxon>
        <taxon>Craniata</taxon>
        <taxon>Vertebrata</taxon>
        <taxon>Euteleostomi</taxon>
        <taxon>Actinopterygii</taxon>
        <taxon>Neopterygii</taxon>
        <taxon>Teleostei</taxon>
        <taxon>Neoteleostei</taxon>
        <taxon>Acanthomorphata</taxon>
        <taxon>Carangaria</taxon>
        <taxon>Pleuronectiformes</taxon>
        <taxon>Pleuronectoidei</taxon>
        <taxon>Cynoglossidae</taxon>
        <taxon>Cynoglossinae</taxon>
        <taxon>Cynoglossus</taxon>
    </lineage>
</organism>
<keyword evidence="6" id="KW-0963">Cytoplasm</keyword>
<evidence type="ECO:0000256" key="7">
    <source>
        <dbReference type="ARBA" id="ARBA00022553"/>
    </source>
</evidence>
<dbReference type="GeneTree" id="ENSGT00390000014595"/>
<dbReference type="Ensembl" id="ENSCSET00000012146.1">
    <property type="protein sequence ID" value="ENSCSEP00000012003.1"/>
    <property type="gene ID" value="ENSCSEG00000007728.1"/>
</dbReference>
<evidence type="ECO:0000256" key="13">
    <source>
        <dbReference type="ARBA" id="ARBA00023305"/>
    </source>
</evidence>
<dbReference type="Proteomes" id="UP000265120">
    <property type="component" value="Chromosome 4"/>
</dbReference>
<evidence type="ECO:0000256" key="14">
    <source>
        <dbReference type="ARBA" id="ARBA00045349"/>
    </source>
</evidence>
<reference evidence="17" key="3">
    <citation type="submission" date="2025-09" db="UniProtKB">
        <authorList>
            <consortium name="Ensembl"/>
        </authorList>
    </citation>
    <scope>IDENTIFICATION</scope>
</reference>
<dbReference type="SUPFAM" id="SSF81296">
    <property type="entry name" value="E set domains"/>
    <property type="match status" value="1"/>
</dbReference>
<dbReference type="GO" id="GO:2001287">
    <property type="term" value="P:negative regulation of caveolin-mediated endocytosis"/>
    <property type="evidence" value="ECO:0007669"/>
    <property type="project" value="TreeGrafter"/>
</dbReference>
<dbReference type="InterPro" id="IPR008015">
    <property type="entry name" value="PDED_dom"/>
</dbReference>
<dbReference type="GO" id="GO:0008289">
    <property type="term" value="F:lipid binding"/>
    <property type="evidence" value="ECO:0007669"/>
    <property type="project" value="UniProtKB-KW"/>
</dbReference>
<keyword evidence="8" id="KW-0254">Endocytosis</keyword>
<evidence type="ECO:0000256" key="3">
    <source>
        <dbReference type="ARBA" id="ARBA00008102"/>
    </source>
</evidence>
<feature type="compositionally biased region" description="Polar residues" evidence="15">
    <location>
        <begin position="1"/>
        <end position="18"/>
    </location>
</feature>
<comment type="subcellular location">
    <subcellularLocation>
        <location evidence="1">Cytoplasm</location>
        <location evidence="1">Cytoskeleton</location>
        <location evidence="1">Microtubule organizing center</location>
        <location evidence="1">Centrosome</location>
    </subcellularLocation>
    <subcellularLocation>
        <location evidence="2">Cytoplasm</location>
        <location evidence="2">Cytoskeleton</location>
        <location evidence="2">Spindle pole</location>
    </subcellularLocation>
</comment>
<dbReference type="GO" id="GO:0051233">
    <property type="term" value="C:spindle midzone"/>
    <property type="evidence" value="ECO:0007669"/>
    <property type="project" value="TreeGrafter"/>
</dbReference>
<dbReference type="GO" id="GO:0000922">
    <property type="term" value="C:spindle pole"/>
    <property type="evidence" value="ECO:0007669"/>
    <property type="project" value="UniProtKB-SubCell"/>
</dbReference>
<dbReference type="GO" id="GO:0005813">
    <property type="term" value="C:centrosome"/>
    <property type="evidence" value="ECO:0007669"/>
    <property type="project" value="UniProtKB-SubCell"/>
</dbReference>
<keyword evidence="13" id="KW-0844">Vision</keyword>
<dbReference type="InterPro" id="IPR037036">
    <property type="entry name" value="PDED_dom_sf"/>
</dbReference>
<dbReference type="AlphaFoldDB" id="A0A3P8V9J8"/>
<evidence type="ECO:0000256" key="10">
    <source>
        <dbReference type="ARBA" id="ARBA00022927"/>
    </source>
</evidence>
<name>A0A3P8V9J8_CYNSE</name>
<dbReference type="GO" id="GO:0042953">
    <property type="term" value="P:lipoprotein transport"/>
    <property type="evidence" value="ECO:0007669"/>
    <property type="project" value="TreeGrafter"/>
</dbReference>
<feature type="region of interest" description="Disordered" evidence="15">
    <location>
        <begin position="1"/>
        <end position="40"/>
    </location>
</feature>
<keyword evidence="18" id="KW-1185">Reference proteome</keyword>
<feature type="domain" description="GMP phosphodiesterase delta subunit" evidence="16">
    <location>
        <begin position="107"/>
        <end position="260"/>
    </location>
</feature>
<keyword evidence="11" id="KW-0446">Lipid-binding</keyword>
<dbReference type="GO" id="GO:0000281">
    <property type="term" value="P:mitotic cytokinesis"/>
    <property type="evidence" value="ECO:0007669"/>
    <property type="project" value="TreeGrafter"/>
</dbReference>
<evidence type="ECO:0000256" key="8">
    <source>
        <dbReference type="ARBA" id="ARBA00022583"/>
    </source>
</evidence>